<dbReference type="AlphaFoldDB" id="A0A0G0ZA87"/>
<name>A0A0G0ZA87_9BACT</name>
<dbReference type="Gene3D" id="3.10.28.10">
    <property type="entry name" value="Homing endonucleases"/>
    <property type="match status" value="1"/>
</dbReference>
<evidence type="ECO:0000313" key="2">
    <source>
        <dbReference type="Proteomes" id="UP000034036"/>
    </source>
</evidence>
<dbReference type="STRING" id="1618659.UV11_C0044G0002"/>
<proteinExistence type="predicted"/>
<organism evidence="1 2">
    <name type="scientific">Candidatus Giovannonibacteria bacterium GW2011_GWF2_42_19</name>
    <dbReference type="NCBI Taxonomy" id="1618659"/>
    <lineage>
        <taxon>Bacteria</taxon>
        <taxon>Candidatus Giovannoniibacteriota</taxon>
    </lineage>
</organism>
<accession>A0A0G0ZA87</accession>
<sequence length="241" mass="27300">MAKTTILPFGNSPLMFYNGTMGLRGIKPKGKVQIVWSPEFAYAIGLITSDGNLSSTGRHIIFVSKDKEQITNFLHCLKIAVKVGKTFSGASGVWVHRVQFGDVLFYRYLLSIGLSPAKSKTLGALQIPNRYFFDFLRGVFDGDGSTYSYWDKRWKSSFMFYLCFVSASKVFTDWLRSKIKKFVGAEGHISKDGKGSTFQLKYVKTESLKIFKKMYRSKKAVCLSRKRLKIQKTLGIVDQSL</sequence>
<evidence type="ECO:0000313" key="1">
    <source>
        <dbReference type="EMBL" id="KKS45622.1"/>
    </source>
</evidence>
<protein>
    <submittedName>
        <fullName evidence="1">Intein-containing protein</fullName>
    </submittedName>
</protein>
<dbReference type="InterPro" id="IPR027434">
    <property type="entry name" value="Homing_endonucl"/>
</dbReference>
<dbReference type="EMBL" id="LCDF01000044">
    <property type="protein sequence ID" value="KKS45622.1"/>
    <property type="molecule type" value="Genomic_DNA"/>
</dbReference>
<comment type="caution">
    <text evidence="1">The sequence shown here is derived from an EMBL/GenBank/DDBJ whole genome shotgun (WGS) entry which is preliminary data.</text>
</comment>
<reference evidence="1 2" key="1">
    <citation type="journal article" date="2015" name="Nature">
        <title>rRNA introns, odd ribosomes, and small enigmatic genomes across a large radiation of phyla.</title>
        <authorList>
            <person name="Brown C.T."/>
            <person name="Hug L.A."/>
            <person name="Thomas B.C."/>
            <person name="Sharon I."/>
            <person name="Castelle C.J."/>
            <person name="Singh A."/>
            <person name="Wilkins M.J."/>
            <person name="Williams K.H."/>
            <person name="Banfield J.F."/>
        </authorList>
    </citation>
    <scope>NUCLEOTIDE SEQUENCE [LARGE SCALE GENOMIC DNA]</scope>
</reference>
<dbReference type="SUPFAM" id="SSF55608">
    <property type="entry name" value="Homing endonucleases"/>
    <property type="match status" value="1"/>
</dbReference>
<gene>
    <name evidence="1" type="ORF">UV11_C0044G0002</name>
</gene>
<dbReference type="Proteomes" id="UP000034036">
    <property type="component" value="Unassembled WGS sequence"/>
</dbReference>